<dbReference type="InterPro" id="IPR036890">
    <property type="entry name" value="HATPase_C_sf"/>
</dbReference>
<evidence type="ECO:0000313" key="2">
    <source>
        <dbReference type="Proteomes" id="UP001046870"/>
    </source>
</evidence>
<accession>A0A9D3P8A6</accession>
<dbReference type="Proteomes" id="UP001046870">
    <property type="component" value="Unassembled WGS sequence"/>
</dbReference>
<dbReference type="PANTHER" id="PTHR23336">
    <property type="entry name" value="ZINC FINGER CW-TYPE COILED-COIL DOMAIN PROTEIN 3"/>
    <property type="match status" value="1"/>
</dbReference>
<dbReference type="GO" id="GO:0016605">
    <property type="term" value="C:PML body"/>
    <property type="evidence" value="ECO:0007669"/>
    <property type="project" value="TreeGrafter"/>
</dbReference>
<gene>
    <name evidence="1" type="ORF">MATL_G00264170</name>
</gene>
<keyword evidence="2" id="KW-1185">Reference proteome</keyword>
<dbReference type="Gene3D" id="3.30.565.10">
    <property type="entry name" value="Histidine kinase-like ATPase, C-terminal domain"/>
    <property type="match status" value="1"/>
</dbReference>
<name>A0A9D3P8A6_MEGAT</name>
<dbReference type="AlphaFoldDB" id="A0A9D3P8A6"/>
<dbReference type="InterPro" id="IPR045261">
    <property type="entry name" value="MORC_ATPase"/>
</dbReference>
<protein>
    <submittedName>
        <fullName evidence="1">Uncharacterized protein</fullName>
    </submittedName>
</protein>
<evidence type="ECO:0000313" key="1">
    <source>
        <dbReference type="EMBL" id="KAG7453981.1"/>
    </source>
</evidence>
<dbReference type="GO" id="GO:0016887">
    <property type="term" value="F:ATP hydrolysis activity"/>
    <property type="evidence" value="ECO:0007669"/>
    <property type="project" value="InterPro"/>
</dbReference>
<proteinExistence type="predicted"/>
<dbReference type="OrthoDB" id="757982at2759"/>
<dbReference type="Pfam" id="PF13589">
    <property type="entry name" value="HATPase_c_3"/>
    <property type="match status" value="1"/>
</dbReference>
<dbReference type="PANTHER" id="PTHR23336:SF17">
    <property type="entry name" value="MORC FAMILY CW-TYPE ZINC FINGER PROTEIN 3"/>
    <property type="match status" value="1"/>
</dbReference>
<organism evidence="1 2">
    <name type="scientific">Megalops atlanticus</name>
    <name type="common">Tarpon</name>
    <name type="synonym">Clupea gigantea</name>
    <dbReference type="NCBI Taxonomy" id="7932"/>
    <lineage>
        <taxon>Eukaryota</taxon>
        <taxon>Metazoa</taxon>
        <taxon>Chordata</taxon>
        <taxon>Craniata</taxon>
        <taxon>Vertebrata</taxon>
        <taxon>Euteleostomi</taxon>
        <taxon>Actinopterygii</taxon>
        <taxon>Neopterygii</taxon>
        <taxon>Teleostei</taxon>
        <taxon>Elopiformes</taxon>
        <taxon>Megalopidae</taxon>
        <taxon>Megalops</taxon>
    </lineage>
</organism>
<dbReference type="EMBL" id="JAFDVH010000049">
    <property type="protein sequence ID" value="KAG7453981.1"/>
    <property type="molecule type" value="Genomic_DNA"/>
</dbReference>
<reference evidence="1" key="1">
    <citation type="submission" date="2021-01" db="EMBL/GenBank/DDBJ databases">
        <authorList>
            <person name="Zahm M."/>
            <person name="Roques C."/>
            <person name="Cabau C."/>
            <person name="Klopp C."/>
            <person name="Donnadieu C."/>
            <person name="Jouanno E."/>
            <person name="Lampietro C."/>
            <person name="Louis A."/>
            <person name="Herpin A."/>
            <person name="Echchiki A."/>
            <person name="Berthelot C."/>
            <person name="Parey E."/>
            <person name="Roest-Crollius H."/>
            <person name="Braasch I."/>
            <person name="Postlethwait J."/>
            <person name="Bobe J."/>
            <person name="Montfort J."/>
            <person name="Bouchez O."/>
            <person name="Begum T."/>
            <person name="Mejri S."/>
            <person name="Adams A."/>
            <person name="Chen W.-J."/>
            <person name="Guiguen Y."/>
        </authorList>
    </citation>
    <scope>NUCLEOTIDE SEQUENCE</scope>
    <source>
        <strain evidence="1">YG-15Mar2019-1</strain>
        <tissue evidence="1">Brain</tissue>
    </source>
</reference>
<sequence length="193" mass="21369">MTYCGMSVSIFSVSMAVTTDCGIPLSAINPQFLHANSTSHTWSFGAFAELIDNAYDPDVKATKLWIDWTRIQDLDCLIFMDNGAGMNYEKMHKMLSFGFSDKHSVKGHDPVGLYGNGFKSGSMRLGKDAIVFSKTRDTMSVGLLSQSYLEAIHAESVVVPIVNFKLDEQNQNILLAWGKPTEKHNLRSILLPA</sequence>
<comment type="caution">
    <text evidence="1">The sequence shown here is derived from an EMBL/GenBank/DDBJ whole genome shotgun (WGS) entry which is preliminary data.</text>
</comment>
<dbReference type="SUPFAM" id="SSF55874">
    <property type="entry name" value="ATPase domain of HSP90 chaperone/DNA topoisomerase II/histidine kinase"/>
    <property type="match status" value="1"/>
</dbReference>